<organism evidence="1 2">
    <name type="scientific">Colletotrichum asianum</name>
    <dbReference type="NCBI Taxonomy" id="702518"/>
    <lineage>
        <taxon>Eukaryota</taxon>
        <taxon>Fungi</taxon>
        <taxon>Dikarya</taxon>
        <taxon>Ascomycota</taxon>
        <taxon>Pezizomycotina</taxon>
        <taxon>Sordariomycetes</taxon>
        <taxon>Hypocreomycetidae</taxon>
        <taxon>Glomerellales</taxon>
        <taxon>Glomerellaceae</taxon>
        <taxon>Colletotrichum</taxon>
        <taxon>Colletotrichum gloeosporioides species complex</taxon>
    </lineage>
</organism>
<protein>
    <submittedName>
        <fullName evidence="1">Uncharacterized protein</fullName>
    </submittedName>
</protein>
<name>A0A8H3W8M3_9PEZI</name>
<evidence type="ECO:0000313" key="2">
    <source>
        <dbReference type="Proteomes" id="UP000434172"/>
    </source>
</evidence>
<dbReference type="AlphaFoldDB" id="A0A8H3W8M3"/>
<dbReference type="EMBL" id="WOWK01000074">
    <property type="protein sequence ID" value="KAF0321171.1"/>
    <property type="molecule type" value="Genomic_DNA"/>
</dbReference>
<reference evidence="1 2" key="1">
    <citation type="submission" date="2019-12" db="EMBL/GenBank/DDBJ databases">
        <title>A genome sequence resource for the geographically widespread anthracnose pathogen Colletotrichum asianum.</title>
        <authorList>
            <person name="Meng Y."/>
        </authorList>
    </citation>
    <scope>NUCLEOTIDE SEQUENCE [LARGE SCALE GENOMIC DNA]</scope>
    <source>
        <strain evidence="1 2">ICMP 18580</strain>
    </source>
</reference>
<accession>A0A8H3W8M3</accession>
<sequence>MYYSPTYLQWLEVAHKSQLTPRPQLASDVALLTPLAGLSKFLEEGPISFVKSAFGDYCITLTRKGDGFATLGIKFYERHY</sequence>
<proteinExistence type="predicted"/>
<keyword evidence="2" id="KW-1185">Reference proteome</keyword>
<comment type="caution">
    <text evidence="1">The sequence shown here is derived from an EMBL/GenBank/DDBJ whole genome shotgun (WGS) entry which is preliminary data.</text>
</comment>
<evidence type="ECO:0000313" key="1">
    <source>
        <dbReference type="EMBL" id="KAF0321171.1"/>
    </source>
</evidence>
<dbReference type="Proteomes" id="UP000434172">
    <property type="component" value="Unassembled WGS sequence"/>
</dbReference>
<gene>
    <name evidence="1" type="ORF">GQ607_011576</name>
</gene>